<evidence type="ECO:0000259" key="2">
    <source>
        <dbReference type="Pfam" id="PF08818"/>
    </source>
</evidence>
<dbReference type="Pfam" id="PF13376">
    <property type="entry name" value="OmdA"/>
    <property type="match status" value="1"/>
</dbReference>
<evidence type="ECO:0000313" key="3">
    <source>
        <dbReference type="EMBL" id="WYW56044.1"/>
    </source>
</evidence>
<dbReference type="Pfam" id="PF08818">
    <property type="entry name" value="DUF1801"/>
    <property type="match status" value="1"/>
</dbReference>
<evidence type="ECO:0000256" key="1">
    <source>
        <dbReference type="SAM" id="Coils"/>
    </source>
</evidence>
<organism evidence="3 4">
    <name type="scientific">Polaribacter marinaquae</name>
    <dbReference type="NCBI Taxonomy" id="1642819"/>
    <lineage>
        <taxon>Bacteria</taxon>
        <taxon>Pseudomonadati</taxon>
        <taxon>Bacteroidota</taxon>
        <taxon>Flavobacteriia</taxon>
        <taxon>Flavobacteriales</taxon>
        <taxon>Flavobacteriaceae</taxon>
    </lineage>
</organism>
<name>A0ABZ2TVW6_9FLAO</name>
<reference evidence="3 4" key="1">
    <citation type="submission" date="2024-03" db="EMBL/GenBank/DDBJ databases">
        <authorList>
            <person name="Cao K."/>
        </authorList>
    </citation>
    <scope>NUCLEOTIDE SEQUENCE [LARGE SCALE GENOMIC DNA]</scope>
    <source>
        <strain evidence="3 4">MCCC 1K00696</strain>
    </source>
</reference>
<dbReference type="InterPro" id="IPR014922">
    <property type="entry name" value="YdhG-like"/>
</dbReference>
<dbReference type="EMBL" id="CP150496">
    <property type="protein sequence ID" value="WYW56044.1"/>
    <property type="molecule type" value="Genomic_DNA"/>
</dbReference>
<dbReference type="PIRSF" id="PIRSF021308">
    <property type="entry name" value="UCP021308"/>
    <property type="match status" value="1"/>
</dbReference>
<accession>A0ABZ2TVW6</accession>
<dbReference type="RefSeq" id="WP_340933873.1">
    <property type="nucleotide sequence ID" value="NZ_CP150496.1"/>
</dbReference>
<gene>
    <name evidence="3" type="ORF">WG950_02035</name>
</gene>
<dbReference type="InterPro" id="IPR016786">
    <property type="entry name" value="YdeI_bac"/>
</dbReference>
<evidence type="ECO:0000313" key="4">
    <source>
        <dbReference type="Proteomes" id="UP001491088"/>
    </source>
</evidence>
<proteinExistence type="predicted"/>
<feature type="coiled-coil region" evidence="1">
    <location>
        <begin position="69"/>
        <end position="96"/>
    </location>
</feature>
<protein>
    <submittedName>
        <fullName evidence="3">DUF1801 domain-containing protein</fullName>
    </submittedName>
</protein>
<dbReference type="SUPFAM" id="SSF159888">
    <property type="entry name" value="YdhG-like"/>
    <property type="match status" value="1"/>
</dbReference>
<feature type="domain" description="YdhG-like" evidence="2">
    <location>
        <begin position="15"/>
        <end position="111"/>
    </location>
</feature>
<dbReference type="Gene3D" id="3.90.1150.200">
    <property type="match status" value="1"/>
</dbReference>
<keyword evidence="1" id="KW-0175">Coiled coil</keyword>
<keyword evidence="4" id="KW-1185">Reference proteome</keyword>
<sequence length="207" mass="23784">MPANVTSYINGKSNWKKELETIRAILLKLPLDEDIKWGIPAYIYKGKNILGFAAFKNYCGIWFHNGVFLKDEANLLVNAQEDKTKAMRQMRFYNSNEIQPEIIKTYILEAISNSEAGKEIKPKRNTKPLAVPTILASAFSSDKILAEKFNSFTIAKKREFCEHILSAKKETTKQNRLDKIKPLILNGIGLYDKYKKINLINYNLLYS</sequence>
<dbReference type="Proteomes" id="UP001491088">
    <property type="component" value="Chromosome"/>
</dbReference>